<name>A0A699ZES8_HAELA</name>
<evidence type="ECO:0000313" key="2">
    <source>
        <dbReference type="Proteomes" id="UP000485058"/>
    </source>
</evidence>
<protein>
    <submittedName>
        <fullName evidence="1">Uncharacterized protein</fullName>
    </submittedName>
</protein>
<reference evidence="1 2" key="1">
    <citation type="submission" date="2020-02" db="EMBL/GenBank/DDBJ databases">
        <title>Draft genome sequence of Haematococcus lacustris strain NIES-144.</title>
        <authorList>
            <person name="Morimoto D."/>
            <person name="Nakagawa S."/>
            <person name="Yoshida T."/>
            <person name="Sawayama S."/>
        </authorList>
    </citation>
    <scope>NUCLEOTIDE SEQUENCE [LARGE SCALE GENOMIC DNA]</scope>
    <source>
        <strain evidence="1 2">NIES-144</strain>
    </source>
</reference>
<gene>
    <name evidence="1" type="ORF">HaLaN_17484</name>
</gene>
<keyword evidence="2" id="KW-1185">Reference proteome</keyword>
<dbReference type="Proteomes" id="UP000485058">
    <property type="component" value="Unassembled WGS sequence"/>
</dbReference>
<organism evidence="1 2">
    <name type="scientific">Haematococcus lacustris</name>
    <name type="common">Green alga</name>
    <name type="synonym">Haematococcus pluvialis</name>
    <dbReference type="NCBI Taxonomy" id="44745"/>
    <lineage>
        <taxon>Eukaryota</taxon>
        <taxon>Viridiplantae</taxon>
        <taxon>Chlorophyta</taxon>
        <taxon>core chlorophytes</taxon>
        <taxon>Chlorophyceae</taxon>
        <taxon>CS clade</taxon>
        <taxon>Chlamydomonadales</taxon>
        <taxon>Haematococcaceae</taxon>
        <taxon>Haematococcus</taxon>
    </lineage>
</organism>
<accession>A0A699ZES8</accession>
<sequence>MRGIHSVLSPKPTQPGGVKPAVPELKCVNSQCVNSQTEGWPAIRSRHRHAVMPPDRGAVTYGLDARV</sequence>
<comment type="caution">
    <text evidence="1">The sequence shown here is derived from an EMBL/GenBank/DDBJ whole genome shotgun (WGS) entry which is preliminary data.</text>
</comment>
<proteinExistence type="predicted"/>
<evidence type="ECO:0000313" key="1">
    <source>
        <dbReference type="EMBL" id="GFH20375.1"/>
    </source>
</evidence>
<dbReference type="AlphaFoldDB" id="A0A699ZES8"/>
<dbReference type="EMBL" id="BLLF01001622">
    <property type="protein sequence ID" value="GFH20375.1"/>
    <property type="molecule type" value="Genomic_DNA"/>
</dbReference>